<dbReference type="Proteomes" id="UP000178176">
    <property type="component" value="Unassembled WGS sequence"/>
</dbReference>
<gene>
    <name evidence="1" type="ORF">A2876_04925</name>
</gene>
<reference evidence="1 2" key="1">
    <citation type="journal article" date="2016" name="Nat. Commun.">
        <title>Thousands of microbial genomes shed light on interconnected biogeochemical processes in an aquifer system.</title>
        <authorList>
            <person name="Anantharaman K."/>
            <person name="Brown C.T."/>
            <person name="Hug L.A."/>
            <person name="Sharon I."/>
            <person name="Castelle C.J."/>
            <person name="Probst A.J."/>
            <person name="Thomas B.C."/>
            <person name="Singh A."/>
            <person name="Wilkins M.J."/>
            <person name="Karaoz U."/>
            <person name="Brodie E.L."/>
            <person name="Williams K.H."/>
            <person name="Hubbard S.S."/>
            <person name="Banfield J.F."/>
        </authorList>
    </citation>
    <scope>NUCLEOTIDE SEQUENCE [LARGE SCALE GENOMIC DNA]</scope>
</reference>
<accession>A0A1F4YGY4</accession>
<protein>
    <submittedName>
        <fullName evidence="1">Uncharacterized protein</fullName>
    </submittedName>
</protein>
<dbReference type="EMBL" id="MEXH01000001">
    <property type="protein sequence ID" value="OGC93217.1"/>
    <property type="molecule type" value="Genomic_DNA"/>
</dbReference>
<proteinExistence type="predicted"/>
<sequence>MAATGELSRQERIFSAARRINIALSPALAAQAVDNAYEGILKGDLTEEEALVMLETTAVKAEAGTLKVVGQT</sequence>
<comment type="caution">
    <text evidence="1">The sequence shown here is derived from an EMBL/GenBank/DDBJ whole genome shotgun (WGS) entry which is preliminary data.</text>
</comment>
<dbReference type="AlphaFoldDB" id="A0A1F4YGY4"/>
<evidence type="ECO:0000313" key="1">
    <source>
        <dbReference type="EMBL" id="OGC93217.1"/>
    </source>
</evidence>
<name>A0A1F4YGY4_9BACT</name>
<evidence type="ECO:0000313" key="2">
    <source>
        <dbReference type="Proteomes" id="UP000178176"/>
    </source>
</evidence>
<organism evidence="1 2">
    <name type="scientific">Candidatus Amesbacteria bacterium RIFCSPHIGHO2_01_FULL_48_32b</name>
    <dbReference type="NCBI Taxonomy" id="1797253"/>
    <lineage>
        <taxon>Bacteria</taxon>
        <taxon>Candidatus Amesiibacteriota</taxon>
    </lineage>
</organism>